<dbReference type="Proteomes" id="UP001500711">
    <property type="component" value="Unassembled WGS sequence"/>
</dbReference>
<keyword evidence="2" id="KW-0963">Cytoplasm</keyword>
<evidence type="ECO:0000256" key="3">
    <source>
        <dbReference type="RuleBase" id="RU000408"/>
    </source>
</evidence>
<dbReference type="InterPro" id="IPR050181">
    <property type="entry name" value="Cold_shock_domain"/>
</dbReference>
<dbReference type="PIRSF" id="PIRSF002599">
    <property type="entry name" value="Cold_shock_A"/>
    <property type="match status" value="1"/>
</dbReference>
<evidence type="ECO:0000259" key="4">
    <source>
        <dbReference type="PROSITE" id="PS51857"/>
    </source>
</evidence>
<dbReference type="RefSeq" id="WP_346127433.1">
    <property type="nucleotide sequence ID" value="NZ_BAABBE010000002.1"/>
</dbReference>
<reference evidence="6" key="1">
    <citation type="journal article" date="2019" name="Int. J. Syst. Evol. Microbiol.">
        <title>The Global Catalogue of Microorganisms (GCM) 10K type strain sequencing project: providing services to taxonomists for standard genome sequencing and annotation.</title>
        <authorList>
            <consortium name="The Broad Institute Genomics Platform"/>
            <consortium name="The Broad Institute Genome Sequencing Center for Infectious Disease"/>
            <person name="Wu L."/>
            <person name="Ma J."/>
        </authorList>
    </citation>
    <scope>NUCLEOTIDE SEQUENCE [LARGE SCALE GENOMIC DNA]</scope>
    <source>
        <strain evidence="6">JCM 17494</strain>
    </source>
</reference>
<comment type="subcellular location">
    <subcellularLocation>
        <location evidence="1 3">Cytoplasm</location>
    </subcellularLocation>
</comment>
<proteinExistence type="predicted"/>
<dbReference type="SUPFAM" id="SSF50249">
    <property type="entry name" value="Nucleic acid-binding proteins"/>
    <property type="match status" value="1"/>
</dbReference>
<dbReference type="Pfam" id="PF00313">
    <property type="entry name" value="CSD"/>
    <property type="match status" value="1"/>
</dbReference>
<accession>A0ABP7A1D0</accession>
<dbReference type="CDD" id="cd04458">
    <property type="entry name" value="CSP_CDS"/>
    <property type="match status" value="1"/>
</dbReference>
<gene>
    <name evidence="5" type="ORF">GCM10022267_06260</name>
</gene>
<dbReference type="PANTHER" id="PTHR11544">
    <property type="entry name" value="COLD SHOCK DOMAIN CONTAINING PROTEINS"/>
    <property type="match status" value="1"/>
</dbReference>
<evidence type="ECO:0000313" key="6">
    <source>
        <dbReference type="Proteomes" id="UP001500711"/>
    </source>
</evidence>
<evidence type="ECO:0000256" key="1">
    <source>
        <dbReference type="ARBA" id="ARBA00004496"/>
    </source>
</evidence>
<name>A0ABP7A1D0_9PSEU</name>
<sequence length="67" mass="7110">MTQGTIKWFSGSKGFGFIAPEGGGADLFVHQSEVAGYDFHGIPDNQAVEFEITQGPKGPQAVSVRVL</sequence>
<dbReference type="PROSITE" id="PS51857">
    <property type="entry name" value="CSD_2"/>
    <property type="match status" value="1"/>
</dbReference>
<feature type="domain" description="CSD" evidence="4">
    <location>
        <begin position="1"/>
        <end position="66"/>
    </location>
</feature>
<dbReference type="InterPro" id="IPR012156">
    <property type="entry name" value="Cold_shock_CspA"/>
</dbReference>
<organism evidence="5 6">
    <name type="scientific">Lentzea roselyniae</name>
    <dbReference type="NCBI Taxonomy" id="531940"/>
    <lineage>
        <taxon>Bacteria</taxon>
        <taxon>Bacillati</taxon>
        <taxon>Actinomycetota</taxon>
        <taxon>Actinomycetes</taxon>
        <taxon>Pseudonocardiales</taxon>
        <taxon>Pseudonocardiaceae</taxon>
        <taxon>Lentzea</taxon>
    </lineage>
</organism>
<dbReference type="InterPro" id="IPR011129">
    <property type="entry name" value="CSD"/>
</dbReference>
<dbReference type="InterPro" id="IPR002059">
    <property type="entry name" value="CSP_DNA-bd"/>
</dbReference>
<keyword evidence="6" id="KW-1185">Reference proteome</keyword>
<dbReference type="EMBL" id="BAABBE010000002">
    <property type="protein sequence ID" value="GAA3622909.1"/>
    <property type="molecule type" value="Genomic_DNA"/>
</dbReference>
<comment type="caution">
    <text evidence="5">The sequence shown here is derived from an EMBL/GenBank/DDBJ whole genome shotgun (WGS) entry which is preliminary data.</text>
</comment>
<evidence type="ECO:0000313" key="5">
    <source>
        <dbReference type="EMBL" id="GAA3622909.1"/>
    </source>
</evidence>
<dbReference type="InterPro" id="IPR019844">
    <property type="entry name" value="CSD_CS"/>
</dbReference>
<dbReference type="SMART" id="SM00357">
    <property type="entry name" value="CSP"/>
    <property type="match status" value="1"/>
</dbReference>
<dbReference type="PROSITE" id="PS00352">
    <property type="entry name" value="CSD_1"/>
    <property type="match status" value="1"/>
</dbReference>
<evidence type="ECO:0000256" key="2">
    <source>
        <dbReference type="ARBA" id="ARBA00022490"/>
    </source>
</evidence>
<dbReference type="PRINTS" id="PR00050">
    <property type="entry name" value="COLDSHOCK"/>
</dbReference>
<dbReference type="Gene3D" id="2.40.50.140">
    <property type="entry name" value="Nucleic acid-binding proteins"/>
    <property type="match status" value="1"/>
</dbReference>
<dbReference type="InterPro" id="IPR012340">
    <property type="entry name" value="NA-bd_OB-fold"/>
</dbReference>
<protein>
    <submittedName>
        <fullName evidence="5">Cold-shock protein</fullName>
    </submittedName>
</protein>